<evidence type="ECO:0000313" key="3">
    <source>
        <dbReference type="Proteomes" id="UP001196565"/>
    </source>
</evidence>
<name>A0ABS7AAE4_9PROT</name>
<dbReference type="PANTHER" id="PTHR43881">
    <property type="entry name" value="GAMMA-GLUTAMYLTRANSPEPTIDASE (AFU_ORTHOLOGUE AFUA_4G13580)"/>
    <property type="match status" value="1"/>
</dbReference>
<dbReference type="EC" id="2.3.2.2" evidence="2"/>
<dbReference type="EMBL" id="JAHYBZ010000004">
    <property type="protein sequence ID" value="MBW6399060.1"/>
    <property type="molecule type" value="Genomic_DNA"/>
</dbReference>
<reference evidence="2 3" key="1">
    <citation type="submission" date="2021-07" db="EMBL/GenBank/DDBJ databases">
        <authorList>
            <person name="So Y."/>
        </authorList>
    </citation>
    <scope>NUCLEOTIDE SEQUENCE [LARGE SCALE GENOMIC DNA]</scope>
    <source>
        <strain evidence="2 3">HJA6</strain>
    </source>
</reference>
<organism evidence="2 3">
    <name type="scientific">Roseomonas alba</name>
    <dbReference type="NCBI Taxonomy" id="2846776"/>
    <lineage>
        <taxon>Bacteria</taxon>
        <taxon>Pseudomonadati</taxon>
        <taxon>Pseudomonadota</taxon>
        <taxon>Alphaproteobacteria</taxon>
        <taxon>Acetobacterales</taxon>
        <taxon>Roseomonadaceae</taxon>
        <taxon>Roseomonas</taxon>
    </lineage>
</organism>
<accession>A0ABS7AAE4</accession>
<dbReference type="InterPro" id="IPR043137">
    <property type="entry name" value="GGT_ssub_C"/>
</dbReference>
<dbReference type="InterPro" id="IPR029055">
    <property type="entry name" value="Ntn_hydrolases_N"/>
</dbReference>
<comment type="caution">
    <text evidence="2">The sequence shown here is derived from an EMBL/GenBank/DDBJ whole genome shotgun (WGS) entry which is preliminary data.</text>
</comment>
<proteinExistence type="predicted"/>
<dbReference type="InterPro" id="IPR052896">
    <property type="entry name" value="GGT-like_enzyme"/>
</dbReference>
<dbReference type="RefSeq" id="WP_219763644.1">
    <property type="nucleotide sequence ID" value="NZ_JAHYBZ010000004.1"/>
</dbReference>
<dbReference type="Proteomes" id="UP001196565">
    <property type="component" value="Unassembled WGS sequence"/>
</dbReference>
<dbReference type="PANTHER" id="PTHR43881:SF1">
    <property type="entry name" value="GAMMA-GLUTAMYLTRANSPEPTIDASE (AFU_ORTHOLOGUE AFUA_4G13580)"/>
    <property type="match status" value="1"/>
</dbReference>
<protein>
    <submittedName>
        <fullName evidence="2">Gamma-glutamyltransferase</fullName>
        <ecNumber evidence="2">2.3.2.2</ecNumber>
    </submittedName>
</protein>
<evidence type="ECO:0000256" key="1">
    <source>
        <dbReference type="SAM" id="MobiDB-lite"/>
    </source>
</evidence>
<dbReference type="Pfam" id="PF01019">
    <property type="entry name" value="G_glu_transpept"/>
    <property type="match status" value="1"/>
</dbReference>
<dbReference type="SUPFAM" id="SSF56235">
    <property type="entry name" value="N-terminal nucleophile aminohydrolases (Ntn hydrolases)"/>
    <property type="match status" value="1"/>
</dbReference>
<keyword evidence="2" id="KW-0808">Transferase</keyword>
<feature type="region of interest" description="Disordered" evidence="1">
    <location>
        <begin position="411"/>
        <end position="435"/>
    </location>
</feature>
<keyword evidence="2" id="KW-0012">Acyltransferase</keyword>
<dbReference type="PRINTS" id="PR01210">
    <property type="entry name" value="GGTRANSPTASE"/>
</dbReference>
<evidence type="ECO:0000313" key="2">
    <source>
        <dbReference type="EMBL" id="MBW6399060.1"/>
    </source>
</evidence>
<dbReference type="Gene3D" id="1.10.246.130">
    <property type="match status" value="1"/>
</dbReference>
<gene>
    <name evidence="2" type="ORF">KPL78_14445</name>
</gene>
<dbReference type="GO" id="GO:0103068">
    <property type="term" value="F:leukotriene C4 gamma-glutamyl transferase activity"/>
    <property type="evidence" value="ECO:0007669"/>
    <property type="project" value="UniProtKB-EC"/>
</dbReference>
<sequence>MPLTRPTITGTRHAVSAGHYLAAAAAFSVLEGGGNAVDAACTAGIALGVLHPDIVSFAGVAPIMIRMADGTVETIAGLGPWPASIPPDLFREKHGGKMPPGVLRTVVPAAPDAWISALRRHGTMSFADVAAPAMRFAADGFAVYAVLANNLDKRAADYARWAYNAEIFQPGGKPPKVGEKFVQADLAKSIGYMIDQEKAASGKGREAGLQAAHDAFYRGDLAREITAFQAREGGFLTMSDMANYHSPLEPVLSVDWRGNRLLGCGPWCQGPVLLEALRIAERFGLDGLGHNSPEYLHVIAESLKGAFADREYHVGDPNFVDVPIATMLSDAHIARRAAAIDPARAHPGMPERIIGIGPDADPEVSREIEPPVEAGTSYVCVVDRWGNAVSATPSDGSWTGPLVPGTGLMVSGRGSQNRTDPAHPAGYAPGKRPRLTPSPAMVELANGGIMPFGTPGNDVQPQAMLQVMLNLLHFGMEPQAAIEAPRVATYAFPSSSAPHDYFPGRLALEGRIEAPVREALAARDHVIADWPDWTALAGCVELIRTNPATGLIEAGADPRRPAYAIAV</sequence>
<dbReference type="Gene3D" id="3.60.20.40">
    <property type="match status" value="1"/>
</dbReference>
<dbReference type="InterPro" id="IPR043138">
    <property type="entry name" value="GGT_lsub"/>
</dbReference>
<keyword evidence="3" id="KW-1185">Reference proteome</keyword>